<dbReference type="EMBL" id="QBLH01001220">
    <property type="protein sequence ID" value="TGZ52615.1"/>
    <property type="molecule type" value="Genomic_DNA"/>
</dbReference>
<proteinExistence type="predicted"/>
<organism evidence="1 2">
    <name type="scientific">Temnothorax longispinosus</name>
    <dbReference type="NCBI Taxonomy" id="300112"/>
    <lineage>
        <taxon>Eukaryota</taxon>
        <taxon>Metazoa</taxon>
        <taxon>Ecdysozoa</taxon>
        <taxon>Arthropoda</taxon>
        <taxon>Hexapoda</taxon>
        <taxon>Insecta</taxon>
        <taxon>Pterygota</taxon>
        <taxon>Neoptera</taxon>
        <taxon>Endopterygota</taxon>
        <taxon>Hymenoptera</taxon>
        <taxon>Apocrita</taxon>
        <taxon>Aculeata</taxon>
        <taxon>Formicoidea</taxon>
        <taxon>Formicidae</taxon>
        <taxon>Myrmicinae</taxon>
        <taxon>Temnothorax</taxon>
    </lineage>
</organism>
<accession>A0A4S2KRV1</accession>
<reference evidence="1 2" key="1">
    <citation type="journal article" date="2019" name="Philos. Trans. R. Soc. Lond., B, Biol. Sci.">
        <title>Ant behaviour and brain gene expression of defending hosts depend on the ecological success of the intruding social parasite.</title>
        <authorList>
            <person name="Kaur R."/>
            <person name="Stoldt M."/>
            <person name="Jongepier E."/>
            <person name="Feldmeyer B."/>
            <person name="Menzel F."/>
            <person name="Bornberg-Bauer E."/>
            <person name="Foitzik S."/>
        </authorList>
    </citation>
    <scope>NUCLEOTIDE SEQUENCE [LARGE SCALE GENOMIC DNA]</scope>
    <source>
        <tissue evidence="1">Whole body</tissue>
    </source>
</reference>
<sequence length="90" mass="10173">MGKEMYYRFTNISSNIKVKDFLKSLFLRRLPHPQVPWHMLLVANSVQSLAASESSLGRPSCRFQVGAKYLQVEDTCKSKHSEGGEAARDV</sequence>
<comment type="caution">
    <text evidence="1">The sequence shown here is derived from an EMBL/GenBank/DDBJ whole genome shotgun (WGS) entry which is preliminary data.</text>
</comment>
<dbReference type="Proteomes" id="UP000310200">
    <property type="component" value="Unassembled WGS sequence"/>
</dbReference>
<name>A0A4S2KRV1_9HYME</name>
<gene>
    <name evidence="1" type="ORF">DBV15_07106</name>
</gene>
<dbReference type="AlphaFoldDB" id="A0A4S2KRV1"/>
<keyword evidence="2" id="KW-1185">Reference proteome</keyword>
<protein>
    <submittedName>
        <fullName evidence="1">Uncharacterized protein</fullName>
    </submittedName>
</protein>
<evidence type="ECO:0000313" key="2">
    <source>
        <dbReference type="Proteomes" id="UP000310200"/>
    </source>
</evidence>
<evidence type="ECO:0000313" key="1">
    <source>
        <dbReference type="EMBL" id="TGZ52615.1"/>
    </source>
</evidence>